<dbReference type="Proteomes" id="UP000756710">
    <property type="component" value="Unassembled WGS sequence"/>
</dbReference>
<dbReference type="Pfam" id="PF00440">
    <property type="entry name" value="TetR_N"/>
    <property type="match status" value="1"/>
</dbReference>
<feature type="DNA-binding region" description="H-T-H motif" evidence="4">
    <location>
        <begin position="29"/>
        <end position="48"/>
    </location>
</feature>
<organism evidence="6">
    <name type="scientific">Streptomyces iranensis</name>
    <dbReference type="NCBI Taxonomy" id="576784"/>
    <lineage>
        <taxon>Bacteria</taxon>
        <taxon>Bacillati</taxon>
        <taxon>Actinomycetota</taxon>
        <taxon>Actinomycetes</taxon>
        <taxon>Kitasatosporales</taxon>
        <taxon>Streptomycetaceae</taxon>
        <taxon>Streptomyces</taxon>
        <taxon>Streptomyces violaceusniger group</taxon>
    </lineage>
</organism>
<feature type="domain" description="HTH tetR-type" evidence="5">
    <location>
        <begin position="6"/>
        <end position="66"/>
    </location>
</feature>
<dbReference type="InterPro" id="IPR009057">
    <property type="entry name" value="Homeodomain-like_sf"/>
</dbReference>
<dbReference type="SUPFAM" id="SSF46689">
    <property type="entry name" value="Homeodomain-like"/>
    <property type="match status" value="1"/>
</dbReference>
<evidence type="ECO:0000313" key="7">
    <source>
        <dbReference type="EMBL" id="MBP2062353.1"/>
    </source>
</evidence>
<protein>
    <submittedName>
        <fullName evidence="6">Regulatory protein TetR</fullName>
    </submittedName>
    <submittedName>
        <fullName evidence="7">TetR/AcrR family transcriptional repressor of nem operon</fullName>
    </submittedName>
</protein>
<name>A0A060ZMM3_9ACTN</name>
<reference evidence="6" key="1">
    <citation type="submission" date="2014-05" db="EMBL/GenBank/DDBJ databases">
        <authorList>
            <person name="Horn Fabian"/>
        </authorList>
    </citation>
    <scope>NUCLEOTIDE SEQUENCE</scope>
</reference>
<keyword evidence="8" id="KW-1185">Reference proteome</keyword>
<dbReference type="PROSITE" id="PS50977">
    <property type="entry name" value="HTH_TETR_2"/>
    <property type="match status" value="1"/>
</dbReference>
<dbReference type="RefSeq" id="WP_044571244.1">
    <property type="nucleotide sequence ID" value="NZ_BAABDR010000003.1"/>
</dbReference>
<accession>A0A060ZMM3</accession>
<dbReference type="PANTHER" id="PTHR47506">
    <property type="entry name" value="TRANSCRIPTIONAL REGULATORY PROTEIN"/>
    <property type="match status" value="1"/>
</dbReference>
<dbReference type="Pfam" id="PF16925">
    <property type="entry name" value="TetR_C_13"/>
    <property type="match status" value="1"/>
</dbReference>
<evidence type="ECO:0000256" key="4">
    <source>
        <dbReference type="PROSITE-ProRule" id="PRU00335"/>
    </source>
</evidence>
<dbReference type="Gene3D" id="1.10.357.10">
    <property type="entry name" value="Tetracycline Repressor, domain 2"/>
    <property type="match status" value="1"/>
</dbReference>
<keyword evidence="2 4" id="KW-0238">DNA-binding</keyword>
<dbReference type="InterPro" id="IPR011075">
    <property type="entry name" value="TetR_C"/>
</dbReference>
<dbReference type="EMBL" id="JAGGLR010000008">
    <property type="protein sequence ID" value="MBP2062353.1"/>
    <property type="molecule type" value="Genomic_DNA"/>
</dbReference>
<dbReference type="HOGENOM" id="CLU_069356_28_1_11"/>
<evidence type="ECO:0000313" key="6">
    <source>
        <dbReference type="EMBL" id="CDR07447.1"/>
    </source>
</evidence>
<dbReference type="PRINTS" id="PR00455">
    <property type="entry name" value="HTHTETR"/>
</dbReference>
<keyword evidence="3" id="KW-0804">Transcription</keyword>
<dbReference type="GO" id="GO:0003677">
    <property type="term" value="F:DNA binding"/>
    <property type="evidence" value="ECO:0007669"/>
    <property type="project" value="UniProtKB-UniRule"/>
</dbReference>
<dbReference type="AlphaFoldDB" id="A0A060ZMM3"/>
<keyword evidence="1" id="KW-0805">Transcription regulation</keyword>
<sequence>MSVTKVETRQSLLDAARRIVAAKGYAAVGINEILAAAGVPKGSFYHYFGSKDAFGEAMLKSYFDDYFATMDGIVADKGKSSAEHLMRYWQKFYDTQAVDDCQGGCLVVKLGAEVADLSEVMRVATKVGTAAIVDRLEQMIADGVADGSVSVDDSPRATAEALYSLWLGASIMAKIHRSPDHLDRATTVTRQVLHI</sequence>
<evidence type="ECO:0000313" key="8">
    <source>
        <dbReference type="Proteomes" id="UP000756710"/>
    </source>
</evidence>
<dbReference type="InterPro" id="IPR001647">
    <property type="entry name" value="HTH_TetR"/>
</dbReference>
<evidence type="ECO:0000259" key="5">
    <source>
        <dbReference type="PROSITE" id="PS50977"/>
    </source>
</evidence>
<evidence type="ECO:0000256" key="2">
    <source>
        <dbReference type="ARBA" id="ARBA00023125"/>
    </source>
</evidence>
<dbReference type="SUPFAM" id="SSF48498">
    <property type="entry name" value="Tetracyclin repressor-like, C-terminal domain"/>
    <property type="match status" value="1"/>
</dbReference>
<evidence type="ECO:0000256" key="3">
    <source>
        <dbReference type="ARBA" id="ARBA00023163"/>
    </source>
</evidence>
<proteinExistence type="predicted"/>
<dbReference type="PANTHER" id="PTHR47506:SF6">
    <property type="entry name" value="HTH-TYPE TRANSCRIPTIONAL REPRESSOR NEMR"/>
    <property type="match status" value="1"/>
</dbReference>
<dbReference type="EMBL" id="LK022848">
    <property type="protein sequence ID" value="CDR07447.1"/>
    <property type="molecule type" value="Genomic_DNA"/>
</dbReference>
<reference evidence="7 8" key="2">
    <citation type="submission" date="2021-03" db="EMBL/GenBank/DDBJ databases">
        <title>Genomic Encyclopedia of Type Strains, Phase IV (KMG-IV): sequencing the most valuable type-strain genomes for metagenomic binning, comparative biology and taxonomic classification.</title>
        <authorList>
            <person name="Goeker M."/>
        </authorList>
    </citation>
    <scope>NUCLEOTIDE SEQUENCE [LARGE SCALE GENOMIC DNA]</scope>
    <source>
        <strain evidence="7 8">DSM 41954</strain>
    </source>
</reference>
<dbReference type="InterPro" id="IPR036271">
    <property type="entry name" value="Tet_transcr_reg_TetR-rel_C_sf"/>
</dbReference>
<gene>
    <name evidence="7" type="ORF">J2Z30_003369</name>
    <name evidence="6" type="ORF">SIRAN4181</name>
</gene>
<evidence type="ECO:0000256" key="1">
    <source>
        <dbReference type="ARBA" id="ARBA00023015"/>
    </source>
</evidence>